<dbReference type="EMBL" id="LSRQ01007777">
    <property type="protein sequence ID" value="OAY64598.1"/>
    <property type="molecule type" value="Genomic_DNA"/>
</dbReference>
<sequence length="1047" mass="117639">MSLAWAPSLLSILASYPSCYVSFFLLFLMYCRCCRHKTDNEKPSNIPKNWPVLGMLPGVVANLHHIHDWLTVILWETGGNFTFFGPWLSGIAFATTADPATVQHVFTANFANYPKGDDFAEIFDVLGGGIFNSDGESWRAQRARAQLLMAHQRFRSFVARCSREKVESGLLPLLGRAADAGGCVDLQDVFLRLTFDTTTRLVFGVDPGCLSAGLPTVPFAKAVDDAMAALFLRHIVPAAWWKAMRRLGVGPEKKLAAARIVMDRFIAKTIEEKKQAYAKRESDDEESDLLSAYIEEKELDSSSTSDDEKFLRDTAMNFMLAGRDTTGSGLSWFFWLLSKNPRVEEKLLQELNTLSPPQKGELAVFDSEELGKLVYLHAALCESLRLFPPVPVEHKGILERDILPSGIEVNPSMKILVSLYVMARREEVWGKDCMEFRPERWISEKGKVRYEPSYRFLSFNSGPRTCLGKDMAFTQMKAVAAAAIYNFRIEAVEGFVAEPNFSIILHMKNGLMVRIPFTKSHSMAFPCAPSLQSLLKYSCPEFLFSVSFFLLFLLYRRCLHQTKNGKPSNVPTNWPVVGMLPGLLANLYHFHDWVAAILRETGGDFFCSGPWLSSMAFFATADPATVQHVFTANFANYPKGDEFAEIFDVLGGGIFNADGESWRVQRGRAQLLMAHQRFRGYVARCSREKVESGLLPLLGRAADAGDVVDLQDVFLRLTFDTTTRLVFGVDPGCLSAGLRTVPFAKAMDDAMATLFLRHTMPATWWKVMRRLGVGQEKKLATARVVIDRFIAATIAEKKQARTRESDDQECDLLSAYMEGREYDSIDSSFASYDERFLRDTAMNFMLAGRDTTGSGLSWFFWLLSKNPRVEEKILQELNTISPPRKGELAVFDSEELGKLVYLHAALCESLRLFPPVPLEHKGVLQRDILPSGIEVGAGSKILVSMYAMARREEVWGKDCMEFRPERWISEKGKVRYEPSYKFLSFNSGPRTCLGKDMAFTQMKAVAAAVVYNFRVEAVEGFVAEPKLSIILHMKNGLMVRVRRRGSG</sequence>
<comment type="similarity">
    <text evidence="1">Belongs to the cytochrome P450 family.</text>
</comment>
<dbReference type="InterPro" id="IPR001128">
    <property type="entry name" value="Cyt_P450"/>
</dbReference>
<reference evidence="5 6" key="1">
    <citation type="journal article" date="2016" name="DNA Res.">
        <title>The draft genome of MD-2 pineapple using hybrid error correction of long reads.</title>
        <authorList>
            <person name="Redwan R.M."/>
            <person name="Saidin A."/>
            <person name="Kumar S.V."/>
        </authorList>
    </citation>
    <scope>NUCLEOTIDE SEQUENCE [LARGE SCALE GENOMIC DNA]</scope>
    <source>
        <strain evidence="6">cv. MD2</strain>
        <tissue evidence="5">Leaf</tissue>
    </source>
</reference>
<dbReference type="PRINTS" id="PR00385">
    <property type="entry name" value="P450"/>
</dbReference>
<dbReference type="Gene3D" id="1.10.630.10">
    <property type="entry name" value="Cytochrome P450"/>
    <property type="match status" value="2"/>
</dbReference>
<keyword evidence="4" id="KW-0408">Iron</keyword>
<dbReference type="PROSITE" id="PS00086">
    <property type="entry name" value="CYTOCHROME_P450"/>
    <property type="match status" value="2"/>
</dbReference>
<dbReference type="GO" id="GO:0005506">
    <property type="term" value="F:iron ion binding"/>
    <property type="evidence" value="ECO:0007669"/>
    <property type="project" value="InterPro"/>
</dbReference>
<keyword evidence="3" id="KW-0560">Oxidoreductase</keyword>
<dbReference type="GO" id="GO:0016705">
    <property type="term" value="F:oxidoreductase activity, acting on paired donors, with incorporation or reduction of molecular oxygen"/>
    <property type="evidence" value="ECO:0007669"/>
    <property type="project" value="InterPro"/>
</dbReference>
<dbReference type="Pfam" id="PF00067">
    <property type="entry name" value="p450"/>
    <property type="match status" value="2"/>
</dbReference>
<dbReference type="GO" id="GO:0006629">
    <property type="term" value="P:lipid metabolic process"/>
    <property type="evidence" value="ECO:0007669"/>
    <property type="project" value="UniProtKB-ARBA"/>
</dbReference>
<evidence type="ECO:0000256" key="2">
    <source>
        <dbReference type="ARBA" id="ARBA00022723"/>
    </source>
</evidence>
<dbReference type="InterPro" id="IPR017972">
    <property type="entry name" value="Cyt_P450_CS"/>
</dbReference>
<name>A0A199UIN9_ANACO</name>
<evidence type="ECO:0000256" key="4">
    <source>
        <dbReference type="ARBA" id="ARBA00023004"/>
    </source>
</evidence>
<dbReference type="PANTHER" id="PTHR24296">
    <property type="entry name" value="CYTOCHROME P450"/>
    <property type="match status" value="1"/>
</dbReference>
<protein>
    <submittedName>
        <fullName evidence="5">Alkane hydroxylase MAH1</fullName>
    </submittedName>
</protein>
<comment type="caution">
    <text evidence="5">The sequence shown here is derived from an EMBL/GenBank/DDBJ whole genome shotgun (WGS) entry which is preliminary data.</text>
</comment>
<evidence type="ECO:0000256" key="3">
    <source>
        <dbReference type="ARBA" id="ARBA00023002"/>
    </source>
</evidence>
<evidence type="ECO:0000313" key="5">
    <source>
        <dbReference type="EMBL" id="OAY64598.1"/>
    </source>
</evidence>
<dbReference type="SUPFAM" id="SSF48264">
    <property type="entry name" value="Cytochrome P450"/>
    <property type="match status" value="2"/>
</dbReference>
<dbReference type="STRING" id="4615.A0A199UIN9"/>
<evidence type="ECO:0000313" key="6">
    <source>
        <dbReference type="Proteomes" id="UP000092600"/>
    </source>
</evidence>
<dbReference type="CDD" id="cd11064">
    <property type="entry name" value="CYP86A"/>
    <property type="match status" value="2"/>
</dbReference>
<gene>
    <name evidence="5" type="ORF">ACMD2_01959</name>
</gene>
<dbReference type="GO" id="GO:0020037">
    <property type="term" value="F:heme binding"/>
    <property type="evidence" value="ECO:0007669"/>
    <property type="project" value="InterPro"/>
</dbReference>
<dbReference type="PRINTS" id="PR00463">
    <property type="entry name" value="EP450I"/>
</dbReference>
<keyword evidence="2" id="KW-0479">Metal-binding</keyword>
<organism evidence="5 6">
    <name type="scientific">Ananas comosus</name>
    <name type="common">Pineapple</name>
    <name type="synonym">Ananas ananas</name>
    <dbReference type="NCBI Taxonomy" id="4615"/>
    <lineage>
        <taxon>Eukaryota</taxon>
        <taxon>Viridiplantae</taxon>
        <taxon>Streptophyta</taxon>
        <taxon>Embryophyta</taxon>
        <taxon>Tracheophyta</taxon>
        <taxon>Spermatophyta</taxon>
        <taxon>Magnoliopsida</taxon>
        <taxon>Liliopsida</taxon>
        <taxon>Poales</taxon>
        <taxon>Bromeliaceae</taxon>
        <taxon>Bromelioideae</taxon>
        <taxon>Ananas</taxon>
    </lineage>
</organism>
<evidence type="ECO:0000256" key="1">
    <source>
        <dbReference type="ARBA" id="ARBA00010617"/>
    </source>
</evidence>
<dbReference type="InterPro" id="IPR036396">
    <property type="entry name" value="Cyt_P450_sf"/>
</dbReference>
<dbReference type="InterPro" id="IPR002401">
    <property type="entry name" value="Cyt_P450_E_grp-I"/>
</dbReference>
<dbReference type="AlphaFoldDB" id="A0A199UIN9"/>
<accession>A0A199UIN9</accession>
<dbReference type="GO" id="GO:0004497">
    <property type="term" value="F:monooxygenase activity"/>
    <property type="evidence" value="ECO:0007669"/>
    <property type="project" value="InterPro"/>
</dbReference>
<proteinExistence type="inferred from homology"/>
<dbReference type="Proteomes" id="UP000092600">
    <property type="component" value="Unassembled WGS sequence"/>
</dbReference>